<evidence type="ECO:0000259" key="3">
    <source>
        <dbReference type="Pfam" id="PF01337"/>
    </source>
</evidence>
<dbReference type="SUPFAM" id="SSF52038">
    <property type="entry name" value="Barstar-related"/>
    <property type="match status" value="1"/>
</dbReference>
<comment type="similarity">
    <text evidence="1">Belongs to the barstar family.</text>
</comment>
<evidence type="ECO:0000313" key="5">
    <source>
        <dbReference type="Proteomes" id="UP000569732"/>
    </source>
</evidence>
<dbReference type="InterPro" id="IPR035905">
    <property type="entry name" value="Barstar-like_sf"/>
</dbReference>
<feature type="transmembrane region" description="Helical" evidence="2">
    <location>
        <begin position="6"/>
        <end position="23"/>
    </location>
</feature>
<dbReference type="Proteomes" id="UP000569732">
    <property type="component" value="Unassembled WGS sequence"/>
</dbReference>
<organism evidence="4 5">
    <name type="scientific">Spartinivicinus marinus</name>
    <dbReference type="NCBI Taxonomy" id="2994442"/>
    <lineage>
        <taxon>Bacteria</taxon>
        <taxon>Pseudomonadati</taxon>
        <taxon>Pseudomonadota</taxon>
        <taxon>Gammaproteobacteria</taxon>
        <taxon>Oceanospirillales</taxon>
        <taxon>Zooshikellaceae</taxon>
        <taxon>Spartinivicinus</taxon>
    </lineage>
</organism>
<name>A0A853IJU1_9GAMM</name>
<dbReference type="Gene3D" id="3.30.370.10">
    <property type="entry name" value="Barstar-like"/>
    <property type="match status" value="1"/>
</dbReference>
<dbReference type="EMBL" id="JACCKB010000116">
    <property type="protein sequence ID" value="NYZ69657.1"/>
    <property type="molecule type" value="Genomic_DNA"/>
</dbReference>
<reference evidence="4 5" key="1">
    <citation type="submission" date="2020-07" db="EMBL/GenBank/DDBJ databases">
        <title>Endozoicomonas sp. nov., isolated from sediment.</title>
        <authorList>
            <person name="Gu T."/>
        </authorList>
    </citation>
    <scope>NUCLEOTIDE SEQUENCE [LARGE SCALE GENOMIC DNA]</scope>
    <source>
        <strain evidence="4 5">SM1973</strain>
    </source>
</reference>
<dbReference type="RefSeq" id="WP_180571637.1">
    <property type="nucleotide sequence ID" value="NZ_JACCKB010000116.1"/>
</dbReference>
<accession>A0A853IJU1</accession>
<feature type="domain" description="Barstar (barnase inhibitor)" evidence="3">
    <location>
        <begin position="101"/>
        <end position="162"/>
    </location>
</feature>
<evidence type="ECO:0000256" key="2">
    <source>
        <dbReference type="SAM" id="Phobius"/>
    </source>
</evidence>
<dbReference type="InterPro" id="IPR000468">
    <property type="entry name" value="Barstar"/>
</dbReference>
<dbReference type="Pfam" id="PF01337">
    <property type="entry name" value="Barstar"/>
    <property type="match status" value="1"/>
</dbReference>
<keyword evidence="5" id="KW-1185">Reference proteome</keyword>
<feature type="transmembrane region" description="Helical" evidence="2">
    <location>
        <begin position="30"/>
        <end position="52"/>
    </location>
</feature>
<dbReference type="AlphaFoldDB" id="A0A853IJU1"/>
<sequence length="192" mass="22102">MNDIQIYIALSELISIVLIVQIWKNEEYLAFKLLISAITLIPFIGPVLYFFVSDKTPPQEISLQNRGARGEYTHNFISLKPVLDRFKKKDHNDLKKLNNMEITVDWKQIQSEGDFYDIFLPQIQAPEWHGRNLNALIDSLVAGDINLIEPHYTIRNINIASVPEHLSSFQLIILNTFNKGIAENRGIKIVNE</sequence>
<keyword evidence="2" id="KW-0812">Transmembrane</keyword>
<protein>
    <submittedName>
        <fullName evidence="4">Barstar family protein</fullName>
    </submittedName>
</protein>
<keyword evidence="2" id="KW-0472">Membrane</keyword>
<evidence type="ECO:0000313" key="4">
    <source>
        <dbReference type="EMBL" id="NYZ69657.1"/>
    </source>
</evidence>
<comment type="caution">
    <text evidence="4">The sequence shown here is derived from an EMBL/GenBank/DDBJ whole genome shotgun (WGS) entry which is preliminary data.</text>
</comment>
<keyword evidence="2" id="KW-1133">Transmembrane helix</keyword>
<gene>
    <name evidence="4" type="ORF">H0A36_26950</name>
</gene>
<proteinExistence type="inferred from homology"/>
<evidence type="ECO:0000256" key="1">
    <source>
        <dbReference type="ARBA" id="ARBA00006845"/>
    </source>
</evidence>